<dbReference type="Gene3D" id="3.40.50.150">
    <property type="entry name" value="Vaccinia Virus protein VP39"/>
    <property type="match status" value="1"/>
</dbReference>
<dbReference type="InterPro" id="IPR003682">
    <property type="entry name" value="rRNA_ssu_MeTfrase_G"/>
</dbReference>
<sequence>MLTVAKSFAILKSYLKVQDDEIFSKLHQYYELIEQENKSYNLTGFYDERLIKEGIIESILIFDEINTKIFNFENKDVLDIGSGAGFPIIPYFIYNPVFKLTIFEPQQKRANFLKLVAEKLNLSNIKVKATRAEDDKSAEKFDFISARAVSELKNLVEISHHLGKINSTFCFLKSKNYLAEIANAKWISNKLNINFDIVKLQRFFEIDNVLVCYKKHDSTPADIPRNWSQIIKDNLTKGKKT</sequence>
<keyword evidence="1 6" id="KW-0963">Cytoplasm</keyword>
<keyword evidence="2 6" id="KW-0698">rRNA processing</keyword>
<dbReference type="SUPFAM" id="SSF53335">
    <property type="entry name" value="S-adenosyl-L-methionine-dependent methyltransferases"/>
    <property type="match status" value="1"/>
</dbReference>
<keyword evidence="3 6" id="KW-0489">Methyltransferase</keyword>
<accession>A0A858U653</accession>
<dbReference type="PANTHER" id="PTHR31760:SF0">
    <property type="entry name" value="S-ADENOSYL-L-METHIONINE-DEPENDENT METHYLTRANSFERASES SUPERFAMILY PROTEIN"/>
    <property type="match status" value="1"/>
</dbReference>
<dbReference type="RefSeq" id="WP_169580102.1">
    <property type="nucleotide sequence ID" value="NZ_CP051480.1"/>
</dbReference>
<dbReference type="Proteomes" id="UP000501728">
    <property type="component" value="Chromosome"/>
</dbReference>
<evidence type="ECO:0000256" key="3">
    <source>
        <dbReference type="ARBA" id="ARBA00022603"/>
    </source>
</evidence>
<evidence type="ECO:0000256" key="4">
    <source>
        <dbReference type="ARBA" id="ARBA00022679"/>
    </source>
</evidence>
<keyword evidence="5 6" id="KW-0949">S-adenosyl-L-methionine</keyword>
<organism evidence="7 8">
    <name type="scientific">Mycoplasma phocoeninasale</name>
    <dbReference type="NCBI Taxonomy" id="2726117"/>
    <lineage>
        <taxon>Bacteria</taxon>
        <taxon>Bacillati</taxon>
        <taxon>Mycoplasmatota</taxon>
        <taxon>Mollicutes</taxon>
        <taxon>Mycoplasmataceae</taxon>
        <taxon>Mycoplasma</taxon>
    </lineage>
</organism>
<evidence type="ECO:0000313" key="7">
    <source>
        <dbReference type="EMBL" id="QJG66278.1"/>
    </source>
</evidence>
<protein>
    <recommendedName>
        <fullName evidence="6">Ribosomal RNA small subunit methyltransferase G</fullName>
        <ecNumber evidence="6">2.1.1.-</ecNumber>
    </recommendedName>
    <alternativeName>
        <fullName evidence="6">16S rRNA 7-methylguanosine methyltransferase</fullName>
        <shortName evidence="6">16S rRNA m7G methyltransferase</shortName>
    </alternativeName>
</protein>
<dbReference type="HAMAP" id="MF_00074">
    <property type="entry name" value="16SrRNA_methyltr_G"/>
    <property type="match status" value="1"/>
</dbReference>
<feature type="binding site" evidence="6">
    <location>
        <begin position="132"/>
        <end position="133"/>
    </location>
    <ligand>
        <name>S-adenosyl-L-methionine</name>
        <dbReference type="ChEBI" id="CHEBI:59789"/>
    </ligand>
</feature>
<comment type="function">
    <text evidence="6">Specifically methylates the N7 position of a guanine in 16S rRNA.</text>
</comment>
<evidence type="ECO:0000256" key="6">
    <source>
        <dbReference type="HAMAP-Rule" id="MF_00074"/>
    </source>
</evidence>
<dbReference type="AlphaFoldDB" id="A0A858U653"/>
<evidence type="ECO:0000313" key="8">
    <source>
        <dbReference type="Proteomes" id="UP000501728"/>
    </source>
</evidence>
<name>A0A858U653_9MOLU</name>
<feature type="binding site" evidence="6">
    <location>
        <position position="147"/>
    </location>
    <ligand>
        <name>S-adenosyl-L-methionine</name>
        <dbReference type="ChEBI" id="CHEBI:59789"/>
    </ligand>
</feature>
<dbReference type="GO" id="GO:0070043">
    <property type="term" value="F:rRNA (guanine-N7-)-methyltransferase activity"/>
    <property type="evidence" value="ECO:0007669"/>
    <property type="project" value="UniProtKB-UniRule"/>
</dbReference>
<dbReference type="Pfam" id="PF02527">
    <property type="entry name" value="GidB"/>
    <property type="match status" value="1"/>
</dbReference>
<feature type="binding site" evidence="6">
    <location>
        <position position="86"/>
    </location>
    <ligand>
        <name>S-adenosyl-L-methionine</name>
        <dbReference type="ChEBI" id="CHEBI:59789"/>
    </ligand>
</feature>
<dbReference type="GO" id="GO:0005829">
    <property type="term" value="C:cytosol"/>
    <property type="evidence" value="ECO:0007669"/>
    <property type="project" value="TreeGrafter"/>
</dbReference>
<keyword evidence="8" id="KW-1185">Reference proteome</keyword>
<dbReference type="CDD" id="cd02440">
    <property type="entry name" value="AdoMet_MTases"/>
    <property type="match status" value="1"/>
</dbReference>
<evidence type="ECO:0000256" key="5">
    <source>
        <dbReference type="ARBA" id="ARBA00022691"/>
    </source>
</evidence>
<comment type="similarity">
    <text evidence="6">Belongs to the methyltransferase superfamily. RNA methyltransferase RsmG family.</text>
</comment>
<dbReference type="PIRSF" id="PIRSF003078">
    <property type="entry name" value="GidB"/>
    <property type="match status" value="1"/>
</dbReference>
<dbReference type="NCBIfam" id="TIGR00138">
    <property type="entry name" value="rsmG_gidB"/>
    <property type="match status" value="1"/>
</dbReference>
<evidence type="ECO:0000256" key="2">
    <source>
        <dbReference type="ARBA" id="ARBA00022552"/>
    </source>
</evidence>
<feature type="binding site" evidence="6">
    <location>
        <position position="81"/>
    </location>
    <ligand>
        <name>S-adenosyl-L-methionine</name>
        <dbReference type="ChEBI" id="CHEBI:59789"/>
    </ligand>
</feature>
<reference evidence="7 8" key="1">
    <citation type="submission" date="2020-04" db="EMBL/GenBank/DDBJ databases">
        <title>Novel Mycoplasma species detected in Phocoena phocoena (harbor porpoise) from the USA.</title>
        <authorList>
            <person name="Volokhov D.V."/>
        </authorList>
    </citation>
    <scope>NUCLEOTIDE SEQUENCE [LARGE SCALE GENOMIC DNA]</scope>
    <source>
        <strain evidence="7 8">C264-NAS</strain>
    </source>
</reference>
<dbReference type="InterPro" id="IPR029063">
    <property type="entry name" value="SAM-dependent_MTases_sf"/>
</dbReference>
<comment type="subcellular location">
    <subcellularLocation>
        <location evidence="6">Cytoplasm</location>
    </subcellularLocation>
</comment>
<dbReference type="PANTHER" id="PTHR31760">
    <property type="entry name" value="S-ADENOSYL-L-METHIONINE-DEPENDENT METHYLTRANSFERASES SUPERFAMILY PROTEIN"/>
    <property type="match status" value="1"/>
</dbReference>
<gene>
    <name evidence="6 7" type="primary">rsmG</name>
    <name evidence="7" type="ORF">HGG64_00935</name>
</gene>
<keyword evidence="4 6" id="KW-0808">Transferase</keyword>
<dbReference type="EC" id="2.1.1.-" evidence="6"/>
<dbReference type="EMBL" id="CP051480">
    <property type="protein sequence ID" value="QJG66278.1"/>
    <property type="molecule type" value="Genomic_DNA"/>
</dbReference>
<proteinExistence type="inferred from homology"/>
<evidence type="ECO:0000256" key="1">
    <source>
        <dbReference type="ARBA" id="ARBA00022490"/>
    </source>
</evidence>
<dbReference type="KEGG" id="mphn:HGG64_00935"/>
<comment type="caution">
    <text evidence="6">Lacks conserved residue(s) required for the propagation of feature annotation.</text>
</comment>